<sequence length="172" mass="20580">MILRFLQLFVDFLYPASFPQRVRSALLCHLEESYSDGTLTFVSLCDVLISGLRERVSGERKRLEFCLRCEPGILWGILLLFPCNVFLFLIFVSLFWGGPGWLRFFRNFPYERNPSAEFFLPFLFLYASFLCVRDFFSKRFLLKRDRNVFKTYVLFLRLNLVWTFPFFIILNV</sequence>
<reference evidence="2 4" key="2">
    <citation type="journal article" date="2018" name="Microb. Genom.">
        <title>Deciphering the unexplored Leptospira diversity from soils uncovers genomic evolution to virulence.</title>
        <authorList>
            <person name="Thibeaux R."/>
            <person name="Iraola G."/>
            <person name="Ferres I."/>
            <person name="Bierque E."/>
            <person name="Girault D."/>
            <person name="Soupe-Gilbert M.E."/>
            <person name="Picardeau M."/>
            <person name="Goarant C."/>
        </authorList>
    </citation>
    <scope>NUCLEOTIDE SEQUENCE [LARGE SCALE GENOMIC DNA]</scope>
    <source>
        <strain evidence="2 4">ATI7-C-A5</strain>
    </source>
</reference>
<protein>
    <submittedName>
        <fullName evidence="3">Uncharacterized protein</fullName>
    </submittedName>
</protein>
<feature type="transmembrane region" description="Helical" evidence="1">
    <location>
        <begin position="73"/>
        <end position="98"/>
    </location>
</feature>
<proteinExistence type="predicted"/>
<feature type="transmembrane region" description="Helical" evidence="1">
    <location>
        <begin position="118"/>
        <end position="136"/>
    </location>
</feature>
<evidence type="ECO:0000313" key="4">
    <source>
        <dbReference type="Proteomes" id="UP000232122"/>
    </source>
</evidence>
<feature type="transmembrane region" description="Helical" evidence="1">
    <location>
        <begin position="148"/>
        <end position="170"/>
    </location>
</feature>
<evidence type="ECO:0000313" key="3">
    <source>
        <dbReference type="EMBL" id="PJZ93411.1"/>
    </source>
</evidence>
<dbReference type="AlphaFoldDB" id="A0A2N0BA54"/>
<dbReference type="Proteomes" id="UP000232122">
    <property type="component" value="Unassembled WGS sequence"/>
</dbReference>
<accession>A0A2N0BQG6</accession>
<dbReference type="RefSeq" id="WP_100745388.1">
    <property type="nucleotide sequence ID" value="NZ_NPEF02000008.1"/>
</dbReference>
<dbReference type="OrthoDB" id="343772at2"/>
<keyword evidence="1" id="KW-0812">Transmembrane</keyword>
<comment type="caution">
    <text evidence="3">The sequence shown here is derived from an EMBL/GenBank/DDBJ whole genome shotgun (WGS) entry which is preliminary data.</text>
</comment>
<dbReference type="EMBL" id="NPEF01000064">
    <property type="protein sequence ID" value="PJZ93411.1"/>
    <property type="molecule type" value="Genomic_DNA"/>
</dbReference>
<evidence type="ECO:0000256" key="1">
    <source>
        <dbReference type="SAM" id="Phobius"/>
    </source>
</evidence>
<evidence type="ECO:0000313" key="2">
    <source>
        <dbReference type="EMBL" id="MDV6235478.1"/>
    </source>
</evidence>
<organism evidence="3">
    <name type="scientific">Leptospira ellisii</name>
    <dbReference type="NCBI Taxonomy" id="2023197"/>
    <lineage>
        <taxon>Bacteria</taxon>
        <taxon>Pseudomonadati</taxon>
        <taxon>Spirochaetota</taxon>
        <taxon>Spirochaetia</taxon>
        <taxon>Leptospirales</taxon>
        <taxon>Leptospiraceae</taxon>
        <taxon>Leptospira</taxon>
    </lineage>
</organism>
<reference evidence="3" key="1">
    <citation type="submission" date="2017-07" db="EMBL/GenBank/DDBJ databases">
        <title>Leptospira spp. isolated from tropical soils.</title>
        <authorList>
            <person name="Thibeaux R."/>
            <person name="Iraola G."/>
            <person name="Ferres I."/>
            <person name="Bierque E."/>
            <person name="Girault D."/>
            <person name="Soupe-Gilbert M.-E."/>
            <person name="Picardeau M."/>
            <person name="Goarant C."/>
        </authorList>
    </citation>
    <scope>NUCLEOTIDE SEQUENCE [LARGE SCALE GENOMIC DNA]</scope>
    <source>
        <strain evidence="3">ATI7-C-A5</strain>
    </source>
</reference>
<keyword evidence="1" id="KW-1133">Transmembrane helix</keyword>
<gene>
    <name evidence="2" type="ORF">CH379_007555</name>
    <name evidence="3" type="ORF">CH379_08045</name>
</gene>
<dbReference type="EMBL" id="NPEF02000008">
    <property type="protein sequence ID" value="MDV6235478.1"/>
    <property type="molecule type" value="Genomic_DNA"/>
</dbReference>
<reference evidence="2" key="3">
    <citation type="submission" date="2023-10" db="EMBL/GenBank/DDBJ databases">
        <authorList>
            <person name="Picardeau M."/>
            <person name="Thibeaux R."/>
        </authorList>
    </citation>
    <scope>NUCLEOTIDE SEQUENCE</scope>
    <source>
        <strain evidence="2">ATI7-C-A5</strain>
    </source>
</reference>
<keyword evidence="4" id="KW-1185">Reference proteome</keyword>
<name>A0A2N0BA54_9LEPT</name>
<accession>A0A2N0BA54</accession>
<keyword evidence="1" id="KW-0472">Membrane</keyword>